<feature type="domain" description="Cysteine-rich" evidence="2">
    <location>
        <begin position="140"/>
        <end position="228"/>
    </location>
</feature>
<keyword evidence="4" id="KW-1185">Reference proteome</keyword>
<dbReference type="EMBL" id="CP002629">
    <property type="protein sequence ID" value="AEB08550.1"/>
    <property type="molecule type" value="Genomic_DNA"/>
</dbReference>
<evidence type="ECO:0000313" key="4">
    <source>
        <dbReference type="Proteomes" id="UP000000483"/>
    </source>
</evidence>
<dbReference type="Pfam" id="PF02754">
    <property type="entry name" value="CCG"/>
    <property type="match status" value="2"/>
</dbReference>
<keyword evidence="1 3" id="KW-0560">Oxidoreductase</keyword>
<accession>F2NGD7</accession>
<dbReference type="OrthoDB" id="9777685at2"/>
<feature type="domain" description="Cysteine-rich" evidence="2">
    <location>
        <begin position="3"/>
        <end position="85"/>
    </location>
</feature>
<sequence length="283" mass="31489">MKVSYYPGCSLEHSARDYEESIEAVAGLLDVQLEEIPDWNCCGATAAHSLNKYLSLALPARNLVHAEGIGQDVVVPCALCFNRLKAAEHALLGPEQASLGMDYQGTIRVWDLLDFLTQEAILDQIRDRIAKPLKGLQTVCYYGCMVARPPKITSSRNCENPTNMDRLVKTLGADPYPWSYKTDCCGAGFTISRPDIIDTLVKRLYDRALEAGAECFVVSCQMCQANLDISQERIARNTGQNYYLPVLYFTELIGLALGHPDVQTWLSRHFVDPLPLLQDKGLI</sequence>
<name>F2NGD7_DESAR</name>
<evidence type="ECO:0000259" key="2">
    <source>
        <dbReference type="Pfam" id="PF02754"/>
    </source>
</evidence>
<dbReference type="Gene3D" id="1.20.1050.140">
    <property type="match status" value="1"/>
</dbReference>
<dbReference type="AlphaFoldDB" id="F2NGD7"/>
<protein>
    <submittedName>
        <fullName evidence="3">CoB--CoM heterodisulfide reductase</fullName>
        <ecNumber evidence="3">1.8.98.1</ecNumber>
    </submittedName>
</protein>
<dbReference type="Proteomes" id="UP000000483">
    <property type="component" value="Chromosome"/>
</dbReference>
<dbReference type="PANTHER" id="PTHR42947:SF1">
    <property type="entry name" value="COB--COM HETERODISULFIDE REDUCTASE SUBUNIT B 1"/>
    <property type="match status" value="1"/>
</dbReference>
<dbReference type="RefSeq" id="WP_013705663.1">
    <property type="nucleotide sequence ID" value="NC_015388.1"/>
</dbReference>
<dbReference type="KEGG" id="dao:Desac_0668"/>
<dbReference type="InterPro" id="IPR004017">
    <property type="entry name" value="Cys_rich_dom"/>
</dbReference>
<reference evidence="4" key="2">
    <citation type="submission" date="2011-03" db="EMBL/GenBank/DDBJ databases">
        <title>The complete genome of Desulfobacca acetoxidans DSM 11109.</title>
        <authorList>
            <consortium name="US DOE Joint Genome Institute (JGI-PGF)"/>
            <person name="Lucas S."/>
            <person name="Copeland A."/>
            <person name="Lapidus A."/>
            <person name="Bruce D."/>
            <person name="Goodwin L."/>
            <person name="Pitluck S."/>
            <person name="Peters L."/>
            <person name="Kyrpides N."/>
            <person name="Mavromatis K."/>
            <person name="Ivanova N."/>
            <person name="Ovchinnikova G."/>
            <person name="Teshima H."/>
            <person name="Detter J.C."/>
            <person name="Han C."/>
            <person name="Land M."/>
            <person name="Hauser L."/>
            <person name="Markowitz V."/>
            <person name="Cheng J.-F."/>
            <person name="Hugenholtz P."/>
            <person name="Woyke T."/>
            <person name="Wu D."/>
            <person name="Spring S."/>
            <person name="Schueler E."/>
            <person name="Brambilla E."/>
            <person name="Klenk H.-P."/>
            <person name="Eisen J.A."/>
        </authorList>
    </citation>
    <scope>NUCLEOTIDE SEQUENCE [LARGE SCALE GENOMIC DNA]</scope>
    <source>
        <strain evidence="4">ATCC 700848 / DSM 11109 / ASRB2</strain>
    </source>
</reference>
<evidence type="ECO:0000313" key="3">
    <source>
        <dbReference type="EMBL" id="AEB08550.1"/>
    </source>
</evidence>
<reference evidence="3 4" key="1">
    <citation type="journal article" date="2011" name="Stand. Genomic Sci.">
        <title>Complete genome sequence of the acetate-degrading sulfate reducer Desulfobacca acetoxidans type strain (ASRB2).</title>
        <authorList>
            <person name="Goker M."/>
            <person name="Teshima H."/>
            <person name="Lapidus A."/>
            <person name="Nolan M."/>
            <person name="Lucas S."/>
            <person name="Hammon N."/>
            <person name="Deshpande S."/>
            <person name="Cheng J.F."/>
            <person name="Tapia R."/>
            <person name="Han C."/>
            <person name="Goodwin L."/>
            <person name="Pitluck S."/>
            <person name="Huntemann M."/>
            <person name="Liolios K."/>
            <person name="Ivanova N."/>
            <person name="Pagani I."/>
            <person name="Mavromatis K."/>
            <person name="Ovchinikova G."/>
            <person name="Pati A."/>
            <person name="Chen A."/>
            <person name="Palaniappan K."/>
            <person name="Land M."/>
            <person name="Hauser L."/>
            <person name="Brambilla E.M."/>
            <person name="Rohde M."/>
            <person name="Spring S."/>
            <person name="Detter J.C."/>
            <person name="Woyke T."/>
            <person name="Bristow J."/>
            <person name="Eisen J.A."/>
            <person name="Markowitz V."/>
            <person name="Hugenholtz P."/>
            <person name="Kyrpides N.C."/>
            <person name="Klenk H.P."/>
        </authorList>
    </citation>
    <scope>NUCLEOTIDE SEQUENCE [LARGE SCALE GENOMIC DNA]</scope>
    <source>
        <strain evidence="4">ATCC 700848 / DSM 11109 / ASRB2</strain>
    </source>
</reference>
<dbReference type="GO" id="GO:0051912">
    <property type="term" value="F:CoB--CoM heterodisulfide reductase activity"/>
    <property type="evidence" value="ECO:0007669"/>
    <property type="project" value="UniProtKB-EC"/>
</dbReference>
<evidence type="ECO:0000256" key="1">
    <source>
        <dbReference type="ARBA" id="ARBA00023002"/>
    </source>
</evidence>
<dbReference type="InterPro" id="IPR051278">
    <property type="entry name" value="HdrB/HdrD_reductase"/>
</dbReference>
<dbReference type="STRING" id="880072.Desac_0668"/>
<dbReference type="PANTHER" id="PTHR42947">
    <property type="entry name" value="COB--COM HETERODISULFIDE REDUCTASE SUBUNIT B 1"/>
    <property type="match status" value="1"/>
</dbReference>
<gene>
    <name evidence="3" type="ordered locus">Desac_0668</name>
</gene>
<dbReference type="eggNOG" id="COG2048">
    <property type="taxonomic scope" value="Bacteria"/>
</dbReference>
<organism evidence="3 4">
    <name type="scientific">Desulfobacca acetoxidans (strain ATCC 700848 / DSM 11109 / ASRB2)</name>
    <dbReference type="NCBI Taxonomy" id="880072"/>
    <lineage>
        <taxon>Bacteria</taxon>
        <taxon>Pseudomonadati</taxon>
        <taxon>Thermodesulfobacteriota</taxon>
        <taxon>Desulfobaccia</taxon>
        <taxon>Desulfobaccales</taxon>
        <taxon>Desulfobaccaceae</taxon>
        <taxon>Desulfobacca</taxon>
    </lineage>
</organism>
<dbReference type="EC" id="1.8.98.1" evidence="3"/>
<dbReference type="HOGENOM" id="CLU_052147_1_0_7"/>
<proteinExistence type="predicted"/>